<keyword evidence="1" id="KW-1133">Transmembrane helix</keyword>
<dbReference type="RefSeq" id="WP_390209789.1">
    <property type="nucleotide sequence ID" value="NZ_JBHLXJ010000002.1"/>
</dbReference>
<dbReference type="EMBL" id="JBHLXJ010000002">
    <property type="protein sequence ID" value="MFC0348653.1"/>
    <property type="molecule type" value="Genomic_DNA"/>
</dbReference>
<evidence type="ECO:0000313" key="2">
    <source>
        <dbReference type="EMBL" id="MFC0348653.1"/>
    </source>
</evidence>
<organism evidence="2 3">
    <name type="scientific">Undibacterium danionis</name>
    <dbReference type="NCBI Taxonomy" id="1812100"/>
    <lineage>
        <taxon>Bacteria</taxon>
        <taxon>Pseudomonadati</taxon>
        <taxon>Pseudomonadota</taxon>
        <taxon>Betaproteobacteria</taxon>
        <taxon>Burkholderiales</taxon>
        <taxon>Oxalobacteraceae</taxon>
        <taxon>Undibacterium</taxon>
    </lineage>
</organism>
<evidence type="ECO:0000313" key="3">
    <source>
        <dbReference type="Proteomes" id="UP001589844"/>
    </source>
</evidence>
<sequence length="107" mass="11568">MKLLHEPESDDPILSVVNLIDVFLVLIAALLIVVAKNPMLNAFAKNDVTVISNAGKSNMEILVKQGQKIERYKSNGQAGQGEGAKAGTAYRLKDGSIIYVPEDESNK</sequence>
<proteinExistence type="predicted"/>
<reference evidence="2 3" key="1">
    <citation type="submission" date="2024-09" db="EMBL/GenBank/DDBJ databases">
        <authorList>
            <person name="Sun Q."/>
            <person name="Mori K."/>
        </authorList>
    </citation>
    <scope>NUCLEOTIDE SEQUENCE [LARGE SCALE GENOMIC DNA]</scope>
    <source>
        <strain evidence="2 3">CCM 8677</strain>
    </source>
</reference>
<feature type="transmembrane region" description="Helical" evidence="1">
    <location>
        <begin position="12"/>
        <end position="35"/>
    </location>
</feature>
<keyword evidence="1" id="KW-0472">Membrane</keyword>
<gene>
    <name evidence="2" type="ORF">ACFFJH_02450</name>
</gene>
<evidence type="ECO:0000256" key="1">
    <source>
        <dbReference type="SAM" id="Phobius"/>
    </source>
</evidence>
<dbReference type="InterPro" id="IPR018676">
    <property type="entry name" value="DUF2149"/>
</dbReference>
<name>A0ABV6IAP7_9BURK</name>
<dbReference type="Proteomes" id="UP001589844">
    <property type="component" value="Unassembled WGS sequence"/>
</dbReference>
<keyword evidence="3" id="KW-1185">Reference proteome</keyword>
<dbReference type="Pfam" id="PF09919">
    <property type="entry name" value="DUF2149"/>
    <property type="match status" value="1"/>
</dbReference>
<protein>
    <submittedName>
        <fullName evidence="2">DUF2149 domain-containing protein</fullName>
    </submittedName>
</protein>
<keyword evidence="1" id="KW-0812">Transmembrane</keyword>
<accession>A0ABV6IAP7</accession>
<comment type="caution">
    <text evidence="2">The sequence shown here is derived from an EMBL/GenBank/DDBJ whole genome shotgun (WGS) entry which is preliminary data.</text>
</comment>